<dbReference type="Pfam" id="PF00248">
    <property type="entry name" value="Aldo_ket_red"/>
    <property type="match status" value="1"/>
</dbReference>
<keyword evidence="1" id="KW-0560">Oxidoreductase</keyword>
<comment type="caution">
    <text evidence="3">The sequence shown here is derived from an EMBL/GenBank/DDBJ whole genome shotgun (WGS) entry which is preliminary data.</text>
</comment>
<dbReference type="STRING" id="561184.SAMN05216376_11647"/>
<dbReference type="GO" id="GO:0016491">
    <property type="term" value="F:oxidoreductase activity"/>
    <property type="evidence" value="ECO:0007669"/>
    <property type="project" value="UniProtKB-KW"/>
</dbReference>
<dbReference type="Gene3D" id="3.20.20.100">
    <property type="entry name" value="NADP-dependent oxidoreductase domain"/>
    <property type="match status" value="1"/>
</dbReference>
<dbReference type="InterPro" id="IPR036812">
    <property type="entry name" value="NAD(P)_OxRdtase_dom_sf"/>
</dbReference>
<keyword evidence="4" id="KW-1185">Reference proteome</keyword>
<evidence type="ECO:0000256" key="1">
    <source>
        <dbReference type="ARBA" id="ARBA00023002"/>
    </source>
</evidence>
<evidence type="ECO:0000313" key="4">
    <source>
        <dbReference type="Proteomes" id="UP000030960"/>
    </source>
</evidence>
<feature type="domain" description="NADP-dependent oxidoreductase" evidence="2">
    <location>
        <begin position="16"/>
        <end position="303"/>
    </location>
</feature>
<dbReference type="EMBL" id="JSUQ01000029">
    <property type="protein sequence ID" value="KHQ50219.1"/>
    <property type="molecule type" value="Genomic_DNA"/>
</dbReference>
<evidence type="ECO:0000313" key="3">
    <source>
        <dbReference type="EMBL" id="KHQ50219.1"/>
    </source>
</evidence>
<sequence>MLRRALGQGGPEVSALGIGAMSFAGFYGAVSEDESHAVLDAALDAGVDHIDTSNVYGMGKSEEIIGSFLKRYAGKGGTPFRIATKAGITRDPDTGARIFDNTAAHLEAELDKSLQRLGLERVDLFYVHRRDPRIEIEEVTESLAALIRKGKIASFGYSEIAPTSLRRAAAVHPVAAVQSEYSLQTRLPEMGLLQACEELGTALVAFSPVGRALLSDTPPTPERVAAAAFLKVNPRFIGGNLERNIAASQGLRDLAAEAGYATATLAIAWVLSQGRTVHAIPGTRSPGHLHELVRGASMMLGDDLKAEIERRLPLGWAHGSRYSAEQWIGPESYG</sequence>
<dbReference type="SUPFAM" id="SSF51430">
    <property type="entry name" value="NAD(P)-linked oxidoreductase"/>
    <property type="match status" value="1"/>
</dbReference>
<dbReference type="RefSeq" id="WP_043146471.1">
    <property type="nucleotide sequence ID" value="NZ_JSUQ01000029.1"/>
</dbReference>
<dbReference type="PANTHER" id="PTHR43625">
    <property type="entry name" value="AFLATOXIN B1 ALDEHYDE REDUCTASE"/>
    <property type="match status" value="1"/>
</dbReference>
<dbReference type="PANTHER" id="PTHR43625:SF40">
    <property type="entry name" value="ALDO-KETO REDUCTASE YAKC [NADP(+)]"/>
    <property type="match status" value="1"/>
</dbReference>
<dbReference type="AlphaFoldDB" id="A0A0B3SI14"/>
<organism evidence="3 4">
    <name type="scientific">Mameliella alba</name>
    <dbReference type="NCBI Taxonomy" id="561184"/>
    <lineage>
        <taxon>Bacteria</taxon>
        <taxon>Pseudomonadati</taxon>
        <taxon>Pseudomonadota</taxon>
        <taxon>Alphaproteobacteria</taxon>
        <taxon>Rhodobacterales</taxon>
        <taxon>Roseobacteraceae</taxon>
        <taxon>Mameliella</taxon>
    </lineage>
</organism>
<reference evidence="3 4" key="1">
    <citation type="submission" date="2014-10" db="EMBL/GenBank/DDBJ databases">
        <title>Genome sequence of Ponticoccus sp. strain UMTAT08 isolated from clonal culture of toxic dinoflagellate Alexandrium tamiyavanichii.</title>
        <authorList>
            <person name="Gan H.Y."/>
            <person name="Muhd D.-D."/>
            <person name="Mohd Noor M.E."/>
            <person name="Yeong Y.S."/>
            <person name="Usup G."/>
        </authorList>
    </citation>
    <scope>NUCLEOTIDE SEQUENCE [LARGE SCALE GENOMIC DNA]</scope>
    <source>
        <strain evidence="3 4">UMTAT08</strain>
    </source>
</reference>
<name>A0A0B3SI14_9RHOB</name>
<dbReference type="GO" id="GO:0005737">
    <property type="term" value="C:cytoplasm"/>
    <property type="evidence" value="ECO:0007669"/>
    <property type="project" value="TreeGrafter"/>
</dbReference>
<dbReference type="InterPro" id="IPR050791">
    <property type="entry name" value="Aldo-Keto_reductase"/>
</dbReference>
<protein>
    <submittedName>
        <fullName evidence="3">Aldo/keto reductase</fullName>
    </submittedName>
</protein>
<gene>
    <name evidence="3" type="ORF">OA50_05215</name>
</gene>
<dbReference type="PATRIC" id="fig|1515334.3.peg.5232"/>
<accession>A0A0B3SI14</accession>
<proteinExistence type="predicted"/>
<dbReference type="Proteomes" id="UP000030960">
    <property type="component" value="Unassembled WGS sequence"/>
</dbReference>
<dbReference type="InterPro" id="IPR023210">
    <property type="entry name" value="NADP_OxRdtase_dom"/>
</dbReference>
<dbReference type="OrthoDB" id="9803483at2"/>
<evidence type="ECO:0000259" key="2">
    <source>
        <dbReference type="Pfam" id="PF00248"/>
    </source>
</evidence>